<geneLocation type="plasmid" evidence="2">
    <name>unnamed</name>
</geneLocation>
<feature type="domain" description="UvrD-like helicase C-terminal" evidence="1">
    <location>
        <begin position="44"/>
        <end position="88"/>
    </location>
</feature>
<evidence type="ECO:0000313" key="3">
    <source>
        <dbReference type="Proteomes" id="UP001293718"/>
    </source>
</evidence>
<keyword evidence="2" id="KW-0067">ATP-binding</keyword>
<proteinExistence type="predicted"/>
<comment type="caution">
    <text evidence="2">The sequence shown here is derived from an EMBL/GenBank/DDBJ whole genome shotgun (WGS) entry which is preliminary data.</text>
</comment>
<dbReference type="GO" id="GO:0005524">
    <property type="term" value="F:ATP binding"/>
    <property type="evidence" value="ECO:0007669"/>
    <property type="project" value="UniProtKB-KW"/>
</dbReference>
<organism evidence="2 3">
    <name type="scientific">Azohydromonas lata</name>
    <dbReference type="NCBI Taxonomy" id="45677"/>
    <lineage>
        <taxon>Bacteria</taxon>
        <taxon>Pseudomonadati</taxon>
        <taxon>Pseudomonadota</taxon>
        <taxon>Betaproteobacteria</taxon>
        <taxon>Burkholderiales</taxon>
        <taxon>Sphaerotilaceae</taxon>
        <taxon>Azohydromonas</taxon>
    </lineage>
</organism>
<protein>
    <submittedName>
        <fullName evidence="2">ATP-binding domain-containing protein</fullName>
    </submittedName>
</protein>
<keyword evidence="3" id="KW-1185">Reference proteome</keyword>
<dbReference type="RefSeq" id="WP_322463952.1">
    <property type="nucleotide sequence ID" value="NZ_JAXOJX010000001.1"/>
</dbReference>
<keyword evidence="2" id="KW-0547">Nucleotide-binding</keyword>
<dbReference type="InterPro" id="IPR027785">
    <property type="entry name" value="UvrD-like_helicase_C"/>
</dbReference>
<dbReference type="EMBL" id="JAXOJX010000001">
    <property type="protein sequence ID" value="MDZ5455257.1"/>
    <property type="molecule type" value="Genomic_DNA"/>
</dbReference>
<keyword evidence="2" id="KW-0614">Plasmid</keyword>
<accession>A0ABU5I8K5</accession>
<name>A0ABU5I8K5_9BURK</name>
<reference evidence="2 3" key="1">
    <citation type="submission" date="2023-11" db="EMBL/GenBank/DDBJ databases">
        <title>Draft genome of Azohydromonas lata strain H1 (DSM1123), a polyhydroxyalkanoate producer.</title>
        <authorList>
            <person name="Traversa D."/>
            <person name="D'Addabbo P."/>
            <person name="Pazzani C."/>
            <person name="Manzari C."/>
            <person name="Chiara M."/>
            <person name="Scrascia M."/>
        </authorList>
    </citation>
    <scope>NUCLEOTIDE SEQUENCE [LARGE SCALE GENOMIC DNA]</scope>
    <source>
        <strain evidence="2 3">H1</strain>
        <plasmid evidence="2">unnamed</plasmid>
    </source>
</reference>
<gene>
    <name evidence="2" type="ORF">SM757_01595</name>
</gene>
<sequence>MLSWRGRDKSRLLAQERLADWRLARFEGGYDEQGRPVWSDGELRIETVRRFKSQSADAVVVTEVDFEELNELRRNLLFVALTRARMHVELGLTPAAAGALATQLQGKGP</sequence>
<dbReference type="Proteomes" id="UP001293718">
    <property type="component" value="Unassembled WGS sequence"/>
</dbReference>
<dbReference type="Pfam" id="PF13538">
    <property type="entry name" value="UvrD_C_2"/>
    <property type="match status" value="1"/>
</dbReference>
<evidence type="ECO:0000259" key="1">
    <source>
        <dbReference type="Pfam" id="PF13538"/>
    </source>
</evidence>
<evidence type="ECO:0000313" key="2">
    <source>
        <dbReference type="EMBL" id="MDZ5455257.1"/>
    </source>
</evidence>